<dbReference type="RefSeq" id="XP_019641851.1">
    <property type="nucleotide sequence ID" value="XM_019786292.1"/>
</dbReference>
<evidence type="ECO:0000313" key="8">
    <source>
        <dbReference type="RefSeq" id="XP_019641851.1"/>
    </source>
</evidence>
<feature type="compositionally biased region" description="Polar residues" evidence="3">
    <location>
        <begin position="1060"/>
        <end position="1072"/>
    </location>
</feature>
<evidence type="ECO:0000313" key="7">
    <source>
        <dbReference type="Proteomes" id="UP000515135"/>
    </source>
</evidence>
<feature type="compositionally biased region" description="Low complexity" evidence="3">
    <location>
        <begin position="404"/>
        <end position="420"/>
    </location>
</feature>
<proteinExistence type="predicted"/>
<feature type="signal peptide" evidence="5">
    <location>
        <begin position="1"/>
        <end position="20"/>
    </location>
</feature>
<keyword evidence="4" id="KW-0472">Membrane</keyword>
<feature type="region of interest" description="Disordered" evidence="3">
    <location>
        <begin position="942"/>
        <end position="1093"/>
    </location>
</feature>
<evidence type="ECO:0000256" key="3">
    <source>
        <dbReference type="SAM" id="MobiDB-lite"/>
    </source>
</evidence>
<dbReference type="GeneID" id="109483299"/>
<name>A0A6P5AIS0_BRABE</name>
<keyword evidence="5" id="KW-0732">Signal</keyword>
<dbReference type="FunFam" id="2.60.120.200:FF:000182">
    <property type="entry name" value="MAM and LDL-receptor class A domain-containing protein 1"/>
    <property type="match status" value="4"/>
</dbReference>
<feature type="domain" description="MAM" evidence="6">
    <location>
        <begin position="585"/>
        <end position="745"/>
    </location>
</feature>
<dbReference type="InterPro" id="IPR051560">
    <property type="entry name" value="MAM_domain-containing"/>
</dbReference>
<dbReference type="InterPro" id="IPR013320">
    <property type="entry name" value="ConA-like_dom_sf"/>
</dbReference>
<feature type="transmembrane region" description="Helical" evidence="4">
    <location>
        <begin position="1099"/>
        <end position="1126"/>
    </location>
</feature>
<keyword evidence="2" id="KW-1015">Disulfide bond</keyword>
<dbReference type="Pfam" id="PF00629">
    <property type="entry name" value="MAM"/>
    <property type="match status" value="4"/>
</dbReference>
<feature type="region of interest" description="Disordered" evidence="3">
    <location>
        <begin position="605"/>
        <end position="628"/>
    </location>
</feature>
<dbReference type="PANTHER" id="PTHR23282:SF148">
    <property type="entry name" value="MAM DOMAIN-CONTAINING PROTEIN"/>
    <property type="match status" value="1"/>
</dbReference>
<evidence type="ECO:0000256" key="1">
    <source>
        <dbReference type="ARBA" id="ARBA00022737"/>
    </source>
</evidence>
<dbReference type="AlphaFoldDB" id="A0A6P5AIS0"/>
<dbReference type="CDD" id="cd06263">
    <property type="entry name" value="MAM"/>
    <property type="match status" value="4"/>
</dbReference>
<dbReference type="PRINTS" id="PR00020">
    <property type="entry name" value="MAMDOMAIN"/>
</dbReference>
<dbReference type="GO" id="GO:0016020">
    <property type="term" value="C:membrane"/>
    <property type="evidence" value="ECO:0007669"/>
    <property type="project" value="InterPro"/>
</dbReference>
<feature type="domain" description="MAM" evidence="6">
    <location>
        <begin position="189"/>
        <end position="350"/>
    </location>
</feature>
<reference evidence="8" key="1">
    <citation type="submission" date="2025-08" db="UniProtKB">
        <authorList>
            <consortium name="RefSeq"/>
        </authorList>
    </citation>
    <scope>IDENTIFICATION</scope>
    <source>
        <tissue evidence="8">Gonad</tissue>
    </source>
</reference>
<protein>
    <submittedName>
        <fullName evidence="8">MAM and LDL-receptor class A domain-containing protein 1-like</fullName>
    </submittedName>
</protein>
<feature type="compositionally biased region" description="Low complexity" evidence="3">
    <location>
        <begin position="956"/>
        <end position="971"/>
    </location>
</feature>
<keyword evidence="4" id="KW-1133">Transmembrane helix</keyword>
<organism evidence="7 8">
    <name type="scientific">Branchiostoma belcheri</name>
    <name type="common">Amphioxus</name>
    <dbReference type="NCBI Taxonomy" id="7741"/>
    <lineage>
        <taxon>Eukaryota</taxon>
        <taxon>Metazoa</taxon>
        <taxon>Chordata</taxon>
        <taxon>Cephalochordata</taxon>
        <taxon>Leptocardii</taxon>
        <taxon>Amphioxiformes</taxon>
        <taxon>Branchiostomatidae</taxon>
        <taxon>Branchiostoma</taxon>
    </lineage>
</organism>
<dbReference type="PANTHER" id="PTHR23282">
    <property type="entry name" value="APICAL ENDOSOMAL GLYCOPROTEIN PRECURSOR"/>
    <property type="match status" value="1"/>
</dbReference>
<keyword evidence="4" id="KW-0812">Transmembrane</keyword>
<feature type="chain" id="PRO_5027580399" evidence="5">
    <location>
        <begin position="21"/>
        <end position="1190"/>
    </location>
</feature>
<feature type="region of interest" description="Disordered" evidence="3">
    <location>
        <begin position="404"/>
        <end position="424"/>
    </location>
</feature>
<feature type="compositionally biased region" description="Polar residues" evidence="3">
    <location>
        <begin position="972"/>
        <end position="985"/>
    </location>
</feature>
<feature type="compositionally biased region" description="Low complexity" evidence="3">
    <location>
        <begin position="611"/>
        <end position="622"/>
    </location>
</feature>
<feature type="domain" description="MAM" evidence="6">
    <location>
        <begin position="30"/>
        <end position="189"/>
    </location>
</feature>
<dbReference type="Proteomes" id="UP000515135">
    <property type="component" value="Unplaced"/>
</dbReference>
<evidence type="ECO:0000256" key="2">
    <source>
        <dbReference type="ARBA" id="ARBA00023157"/>
    </source>
</evidence>
<keyword evidence="1" id="KW-0677">Repeat</keyword>
<dbReference type="PROSITE" id="PS50060">
    <property type="entry name" value="MAM_2"/>
    <property type="match status" value="4"/>
</dbReference>
<feature type="domain" description="MAM" evidence="6">
    <location>
        <begin position="425"/>
        <end position="584"/>
    </location>
</feature>
<feature type="compositionally biased region" description="Polar residues" evidence="3">
    <location>
        <begin position="1027"/>
        <end position="1042"/>
    </location>
</feature>
<dbReference type="KEGG" id="bbel:109483299"/>
<sequence length="1190" mass="127714">MYRIIFARKVNYVMLGLTFAHLWTLSIQQGGCDFDTNMCGFQQDSRDNFDWTRQQGSTGTANTGPSADHTTGSGYYMFIETSSPQETGHIARLISPVLSTDTKCLEFWYHMYGDSTDDLNVYIRPTGRPLPGSLTWSQTGDKGDVWKRARVHVEAASDFNIVFEGVRGSSYRGDIAIDDVSFRTTPCGGDCDFDASLCGYQQDSTDDFDWTRQQGNTGTVNTGPSLDHTTGSSVGSYMYIETSTPRQPGDIARLISPVLSSDTRCLEFWYHMYGDGVEELRVYQSSSDSSQLGTPLWSLTGDQGDVWHNATVGLAQGSSFYIVFEAVRGSTARGDIAIDDVSGRTTSCAGPVVTTTLAAPVTTVTVATVDKSTTDLATAAAETTTPLQVTTPESSTQRVTTEMESTTSAATTQGPTTTEAVPSERDCDFNTDVCGYQQDNTDDFDWARKYGSTSTTGTGPGSDHTTGNGYYMYIEASSPQVRGDIARLITPALPTNTRCLEFWYHMYGSSTGDLRVYQRPTGSAQLGTPIWSLAGDQGNVWDQARLDIAAVNNFQIVFEGVRGSSLYGDIAIDDVSFRSTPCGDGSCTFDASLCGYQQDNTDDFDWTRQQGSTGTTNTGPSSDHTTGSGKGYYMYIETSGLQSGDIARLSSPVLSTDIKCLEFWYHMYGTSTGELNVYQRFTGSAELGTPVWSQTGDQGDAWKQATVDLVTDKNFYVVFEGVRGTSYRGDIAIDDVSYRTTPCVATTVAITTTTVATTAQRTTTDVVTTNPVTTADTTTTLLQTTTSTSEPSTEDTTTEEGHTTPEPSTTYITTTTPVTTQEATTATVTTPEYTSTAMDTTTDATTSTQQALATTEPITTSVVTTDETTLELTTAPDTTSIITTEVTTLELTTAPDTTSIITTEVTTLELTTAPDTTSVITTEVTTLELTTAPDTTTILPTTITTTQHTSSPDVQPTTSSEETTERSPTTTVDSNTPLQSTTHVATTIEEETTSTPSTTVTPSTILQTTVPRETTTPTHEHSSATTNIATTKKPSETSLPSASTSTTELHQTTTTKSSTVKPDQASTATLTTLKPEPTKASTKKPVTVQPESEAQDGGLSIGIIIGAGAGGAVVVILLVVVIVIVFKCRKSNRQKNQGWETANPMYDVAMGPMINGNKPGYGGDVYSNNNKNGGKMDEDFYAFNMDTSNV</sequence>
<feature type="compositionally biased region" description="Low complexity" evidence="3">
    <location>
        <begin position="993"/>
        <end position="1017"/>
    </location>
</feature>
<dbReference type="SMART" id="SM00137">
    <property type="entry name" value="MAM"/>
    <property type="match status" value="4"/>
</dbReference>
<dbReference type="OrthoDB" id="412155at2759"/>
<accession>A0A6P5AIS0</accession>
<evidence type="ECO:0000259" key="6">
    <source>
        <dbReference type="PROSITE" id="PS50060"/>
    </source>
</evidence>
<evidence type="ECO:0000256" key="4">
    <source>
        <dbReference type="SAM" id="Phobius"/>
    </source>
</evidence>
<evidence type="ECO:0000256" key="5">
    <source>
        <dbReference type="SAM" id="SignalP"/>
    </source>
</evidence>
<dbReference type="SUPFAM" id="SSF49899">
    <property type="entry name" value="Concanavalin A-like lectins/glucanases"/>
    <property type="match status" value="4"/>
</dbReference>
<dbReference type="InterPro" id="IPR000998">
    <property type="entry name" value="MAM_dom"/>
</dbReference>
<feature type="compositionally biased region" description="Low complexity" evidence="3">
    <location>
        <begin position="1043"/>
        <end position="1059"/>
    </location>
</feature>
<feature type="compositionally biased region" description="Low complexity" evidence="3">
    <location>
        <begin position="804"/>
        <end position="828"/>
    </location>
</feature>
<gene>
    <name evidence="8" type="primary">LOC109483299</name>
</gene>
<dbReference type="Gene3D" id="2.60.120.200">
    <property type="match status" value="4"/>
</dbReference>
<keyword evidence="7" id="KW-1185">Reference proteome</keyword>
<feature type="region of interest" description="Disordered" evidence="3">
    <location>
        <begin position="783"/>
        <end position="828"/>
    </location>
</feature>